<dbReference type="FunFam" id="3.40.605.10:FF:000007">
    <property type="entry name" value="NAD/NADP-dependent betaine aldehyde dehydrogenase"/>
    <property type="match status" value="1"/>
</dbReference>
<dbReference type="InterPro" id="IPR016163">
    <property type="entry name" value="Ald_DH_C"/>
</dbReference>
<name>A0AB39HHY7_9VIBR</name>
<dbReference type="PANTHER" id="PTHR11699">
    <property type="entry name" value="ALDEHYDE DEHYDROGENASE-RELATED"/>
    <property type="match status" value="1"/>
</dbReference>
<dbReference type="NCBIfam" id="NF009725">
    <property type="entry name" value="PRK13252.1"/>
    <property type="match status" value="1"/>
</dbReference>
<evidence type="ECO:0000256" key="6">
    <source>
        <dbReference type="ARBA" id="ARBA00023097"/>
    </source>
</evidence>
<evidence type="ECO:0000256" key="12">
    <source>
        <dbReference type="RuleBase" id="RU003345"/>
    </source>
</evidence>
<dbReference type="InterPro" id="IPR016161">
    <property type="entry name" value="Ald_DH/histidinol_DH"/>
</dbReference>
<dbReference type="FunFam" id="3.40.309.10:FF:000014">
    <property type="entry name" value="NAD/NADP-dependent betaine aldehyde dehydrogenase"/>
    <property type="match status" value="1"/>
</dbReference>
<dbReference type="InterPro" id="IPR011264">
    <property type="entry name" value="BADH"/>
</dbReference>
<comment type="catalytic activity">
    <reaction evidence="8">
        <text>betaine aldehyde + NAD(+) + H2O = glycine betaine + NADH + 2 H(+)</text>
        <dbReference type="Rhea" id="RHEA:15305"/>
        <dbReference type="ChEBI" id="CHEBI:15377"/>
        <dbReference type="ChEBI" id="CHEBI:15378"/>
        <dbReference type="ChEBI" id="CHEBI:15710"/>
        <dbReference type="ChEBI" id="CHEBI:17750"/>
        <dbReference type="ChEBI" id="CHEBI:57540"/>
        <dbReference type="ChEBI" id="CHEBI:57945"/>
        <dbReference type="EC" id="1.2.1.8"/>
    </reaction>
    <physiologicalReaction direction="left-to-right" evidence="8">
        <dbReference type="Rhea" id="RHEA:15306"/>
    </physiologicalReaction>
</comment>
<evidence type="ECO:0000256" key="10">
    <source>
        <dbReference type="NCBIfam" id="TIGR01804"/>
    </source>
</evidence>
<dbReference type="PROSITE" id="PS00687">
    <property type="entry name" value="ALDEHYDE_DEHYDR_GLU"/>
    <property type="match status" value="1"/>
</dbReference>
<sequence>MSHPVLQNFIDGQFVANSHGECFDVINPATGEVIYQVEKACEQIQQHAITSAQQGFLTWSAMTAMERSRILLKAVALLRERNDELAKIEVLDTGKPWQEAECVDVVTGADAIEFFANIAPGHIGQQQDLGGDFYYTRKEALGVCAGIGAWNYPLQIACWKSAPALACGNAMIFKPSEETPKGATELAKIFIEAGVPAGVFNVVHGAADVGQWLTSAPEIEKVSFTGEVGTGRKVMQSAASNLKEVTMELGGKSPLIVFDDADISEAVSAAMLGNFYTQGEVCTNCTRVFVHKNVKSAFVNELLSRIENNIIAGDPLDEKVNLGALISEKHQKLVLDYINKGKQEGASLLCGGEAIHPESAPKGYFVAPTVFDDCQDDMTIVQEEIFGPVMSLLTFTDEDEVISRANNTKLGLAAGVMTQDIRRAHRVIHQLNAGICWINSYGASPAEMPVGGYKLSGIGRENGLETLNHYTQTKSVYVGMQKIDAPF</sequence>
<evidence type="ECO:0000256" key="9">
    <source>
        <dbReference type="ARBA" id="ARBA00065931"/>
    </source>
</evidence>
<dbReference type="GO" id="GO:0019285">
    <property type="term" value="P:glycine betaine biosynthetic process from choline"/>
    <property type="evidence" value="ECO:0007669"/>
    <property type="project" value="InterPro"/>
</dbReference>
<organism evidence="14">
    <name type="scientific">Vibrio sp. HB236076</name>
    <dbReference type="NCBI Taxonomy" id="3232307"/>
    <lineage>
        <taxon>Bacteria</taxon>
        <taxon>Pseudomonadati</taxon>
        <taxon>Pseudomonadota</taxon>
        <taxon>Gammaproteobacteria</taxon>
        <taxon>Vibrionales</taxon>
        <taxon>Vibrionaceae</taxon>
        <taxon>Vibrio</taxon>
    </lineage>
</organism>
<dbReference type="Gene3D" id="3.40.309.10">
    <property type="entry name" value="Aldehyde Dehydrogenase, Chain A, domain 2"/>
    <property type="match status" value="1"/>
</dbReference>
<protein>
    <recommendedName>
        <fullName evidence="10">Betaine-aldehyde dehydrogenase</fullName>
        <ecNumber evidence="10">1.2.1.8</ecNumber>
    </recommendedName>
</protein>
<dbReference type="AlphaFoldDB" id="A0AB39HHY7"/>
<evidence type="ECO:0000256" key="1">
    <source>
        <dbReference type="ARBA" id="ARBA00009986"/>
    </source>
</evidence>
<dbReference type="GO" id="GO:0046872">
    <property type="term" value="F:metal ion binding"/>
    <property type="evidence" value="ECO:0007669"/>
    <property type="project" value="UniProtKB-KW"/>
</dbReference>
<keyword evidence="6" id="KW-0558">Oxidation</keyword>
<evidence type="ECO:0000256" key="7">
    <source>
        <dbReference type="ARBA" id="ARBA00051919"/>
    </source>
</evidence>
<evidence type="ECO:0000259" key="13">
    <source>
        <dbReference type="Pfam" id="PF00171"/>
    </source>
</evidence>
<evidence type="ECO:0000256" key="3">
    <source>
        <dbReference type="ARBA" id="ARBA00022958"/>
    </source>
</evidence>
<comment type="catalytic activity">
    <reaction evidence="7">
        <text>betaine aldehyde + NADP(+) + H2O = glycine betaine + NADPH + 2 H(+)</text>
        <dbReference type="Rhea" id="RHEA:30067"/>
        <dbReference type="ChEBI" id="CHEBI:15377"/>
        <dbReference type="ChEBI" id="CHEBI:15378"/>
        <dbReference type="ChEBI" id="CHEBI:15710"/>
        <dbReference type="ChEBI" id="CHEBI:17750"/>
        <dbReference type="ChEBI" id="CHEBI:57783"/>
        <dbReference type="ChEBI" id="CHEBI:58349"/>
    </reaction>
    <physiologicalReaction direction="left-to-right" evidence="7">
        <dbReference type="Rhea" id="RHEA:30068"/>
    </physiologicalReaction>
</comment>
<evidence type="ECO:0000256" key="2">
    <source>
        <dbReference type="ARBA" id="ARBA00022723"/>
    </source>
</evidence>
<dbReference type="FunFam" id="3.40.605.10:FF:000026">
    <property type="entry name" value="Aldehyde dehydrogenase, putative"/>
    <property type="match status" value="1"/>
</dbReference>
<evidence type="ECO:0000256" key="5">
    <source>
        <dbReference type="ARBA" id="ARBA00023027"/>
    </source>
</evidence>
<dbReference type="RefSeq" id="WP_306101622.1">
    <property type="nucleotide sequence ID" value="NZ_CP162601.1"/>
</dbReference>
<dbReference type="InterPro" id="IPR029510">
    <property type="entry name" value="Ald_DH_CS_GLU"/>
</dbReference>
<evidence type="ECO:0000313" key="14">
    <source>
        <dbReference type="EMBL" id="XDK26210.1"/>
    </source>
</evidence>
<dbReference type="NCBIfam" id="TIGR01804">
    <property type="entry name" value="BADH"/>
    <property type="match status" value="1"/>
</dbReference>
<comment type="similarity">
    <text evidence="1 12">Belongs to the aldehyde dehydrogenase family.</text>
</comment>
<dbReference type="SUPFAM" id="SSF53720">
    <property type="entry name" value="ALDH-like"/>
    <property type="match status" value="1"/>
</dbReference>
<dbReference type="InterPro" id="IPR016162">
    <property type="entry name" value="Ald_DH_N"/>
</dbReference>
<comment type="subunit">
    <text evidence="9">Dimer of dimers.</text>
</comment>
<dbReference type="Pfam" id="PF00171">
    <property type="entry name" value="Aldedh"/>
    <property type="match status" value="1"/>
</dbReference>
<dbReference type="EMBL" id="CP162601">
    <property type="protein sequence ID" value="XDK26210.1"/>
    <property type="molecule type" value="Genomic_DNA"/>
</dbReference>
<feature type="active site" evidence="11">
    <location>
        <position position="248"/>
    </location>
</feature>
<proteinExistence type="inferred from homology"/>
<dbReference type="InterPro" id="IPR015590">
    <property type="entry name" value="Aldehyde_DH_dom"/>
</dbReference>
<dbReference type="PROSITE" id="PS00070">
    <property type="entry name" value="ALDEHYDE_DEHYDR_CYS"/>
    <property type="match status" value="1"/>
</dbReference>
<accession>A0AB39HHY7</accession>
<dbReference type="EC" id="1.2.1.8" evidence="10"/>
<keyword evidence="3" id="KW-0630">Potassium</keyword>
<evidence type="ECO:0000256" key="4">
    <source>
        <dbReference type="ARBA" id="ARBA00023002"/>
    </source>
</evidence>
<gene>
    <name evidence="14" type="primary">betB</name>
    <name evidence="14" type="ORF">AB0763_06115</name>
</gene>
<keyword evidence="2" id="KW-0479">Metal-binding</keyword>
<dbReference type="KEGG" id="vih:AB0763_06115"/>
<dbReference type="InterPro" id="IPR016160">
    <property type="entry name" value="Ald_DH_CS_CYS"/>
</dbReference>
<evidence type="ECO:0000256" key="8">
    <source>
        <dbReference type="ARBA" id="ARBA00052192"/>
    </source>
</evidence>
<keyword evidence="5" id="KW-0520">NAD</keyword>
<dbReference type="CDD" id="cd07090">
    <property type="entry name" value="ALDH_F9_TMBADH"/>
    <property type="match status" value="1"/>
</dbReference>
<dbReference type="GO" id="GO:0008802">
    <property type="term" value="F:betaine-aldehyde dehydrogenase (NAD+) activity"/>
    <property type="evidence" value="ECO:0007669"/>
    <property type="project" value="UniProtKB-UniRule"/>
</dbReference>
<keyword evidence="4 12" id="KW-0560">Oxidoreductase</keyword>
<feature type="domain" description="Aldehyde dehydrogenase" evidence="13">
    <location>
        <begin position="15"/>
        <end position="476"/>
    </location>
</feature>
<evidence type="ECO:0000256" key="11">
    <source>
        <dbReference type="PROSITE-ProRule" id="PRU10007"/>
    </source>
</evidence>
<reference evidence="14" key="1">
    <citation type="submission" date="2024-07" db="EMBL/GenBank/DDBJ databases">
        <title>Genome Analysis of a Potential Novel Vibrio Species Secreting pH- and Thermo-stable Alginate Lyase and its Application in Producing Alginate Oligosaccharides.</title>
        <authorList>
            <person name="Huang H."/>
            <person name="Bao K."/>
        </authorList>
    </citation>
    <scope>NUCLEOTIDE SEQUENCE</scope>
    <source>
        <strain evidence="14">HB236076</strain>
    </source>
</reference>
<dbReference type="Gene3D" id="3.40.605.10">
    <property type="entry name" value="Aldehyde Dehydrogenase, Chain A, domain 1"/>
    <property type="match status" value="1"/>
</dbReference>